<proteinExistence type="predicted"/>
<dbReference type="Proteomes" id="UP000313359">
    <property type="component" value="Unassembled WGS sequence"/>
</dbReference>
<sequence length="265" mass="30103">MPPSRRSKGKRKDPGIDIEALARQKAKYFRIHAEESHFLASDPTARDKAIAKLYQHPEVKKGPFCVETYIGPDDDPDAFLRAVDEVFENPDRSIDQRVFRMHAAMSGLLVFNEYKIERPLEGRYDLEEKVQVCSSQIHNAWMRENLPAPQSRLNAFKAQLVRAPAQEPLTPPPSRLPSTSMKPVTPDVIDDILSKTKRDDLLKMKFVLDADAPDSETGGPWEVESYCTKRSGEVVYNVLFEDLDDPIPHDEAGMRHLLRDSHVAL</sequence>
<keyword evidence="2" id="KW-1185">Reference proteome</keyword>
<name>A0A5C2S2L2_9APHY</name>
<evidence type="ECO:0000313" key="2">
    <source>
        <dbReference type="Proteomes" id="UP000313359"/>
    </source>
</evidence>
<accession>A0A5C2S2L2</accession>
<organism evidence="1 2">
    <name type="scientific">Lentinus tigrinus ALCF2SS1-6</name>
    <dbReference type="NCBI Taxonomy" id="1328759"/>
    <lineage>
        <taxon>Eukaryota</taxon>
        <taxon>Fungi</taxon>
        <taxon>Dikarya</taxon>
        <taxon>Basidiomycota</taxon>
        <taxon>Agaricomycotina</taxon>
        <taxon>Agaricomycetes</taxon>
        <taxon>Polyporales</taxon>
        <taxon>Polyporaceae</taxon>
        <taxon>Lentinus</taxon>
    </lineage>
</organism>
<dbReference type="EMBL" id="ML122279">
    <property type="protein sequence ID" value="RPD57667.1"/>
    <property type="molecule type" value="Genomic_DNA"/>
</dbReference>
<protein>
    <submittedName>
        <fullName evidence="1">Uncharacterized protein</fullName>
    </submittedName>
</protein>
<gene>
    <name evidence="1" type="ORF">L227DRAFT_220636</name>
</gene>
<dbReference type="OrthoDB" id="2748698at2759"/>
<reference evidence="1" key="1">
    <citation type="journal article" date="2018" name="Genome Biol. Evol.">
        <title>Genomics and development of Lentinus tigrinus, a white-rot wood-decaying mushroom with dimorphic fruiting bodies.</title>
        <authorList>
            <person name="Wu B."/>
            <person name="Xu Z."/>
            <person name="Knudson A."/>
            <person name="Carlson A."/>
            <person name="Chen N."/>
            <person name="Kovaka S."/>
            <person name="LaButti K."/>
            <person name="Lipzen A."/>
            <person name="Pennachio C."/>
            <person name="Riley R."/>
            <person name="Schakwitz W."/>
            <person name="Umezawa K."/>
            <person name="Ohm R.A."/>
            <person name="Grigoriev I.V."/>
            <person name="Nagy L.G."/>
            <person name="Gibbons J."/>
            <person name="Hibbett D."/>
        </authorList>
    </citation>
    <scope>NUCLEOTIDE SEQUENCE [LARGE SCALE GENOMIC DNA]</scope>
    <source>
        <strain evidence="1">ALCF2SS1-6</strain>
    </source>
</reference>
<evidence type="ECO:0000313" key="1">
    <source>
        <dbReference type="EMBL" id="RPD57667.1"/>
    </source>
</evidence>
<dbReference type="AlphaFoldDB" id="A0A5C2S2L2"/>